<dbReference type="FunCoup" id="A0A3N4KP81">
    <property type="interactions" value="845"/>
</dbReference>
<evidence type="ECO:0000313" key="4">
    <source>
        <dbReference type="Proteomes" id="UP000277580"/>
    </source>
</evidence>
<dbReference type="Pfam" id="PF04427">
    <property type="entry name" value="Brix"/>
    <property type="match status" value="1"/>
</dbReference>
<feature type="compositionally biased region" description="Basic and acidic residues" evidence="1">
    <location>
        <begin position="395"/>
        <end position="412"/>
    </location>
</feature>
<keyword evidence="4" id="KW-1185">Reference proteome</keyword>
<dbReference type="GO" id="GO:0030687">
    <property type="term" value="C:preribosome, large subunit precursor"/>
    <property type="evidence" value="ECO:0007669"/>
    <property type="project" value="TreeGrafter"/>
</dbReference>
<reference evidence="3 4" key="1">
    <citation type="journal article" date="2018" name="Nat. Ecol. Evol.">
        <title>Pezizomycetes genomes reveal the molecular basis of ectomycorrhizal truffle lifestyle.</title>
        <authorList>
            <person name="Murat C."/>
            <person name="Payen T."/>
            <person name="Noel B."/>
            <person name="Kuo A."/>
            <person name="Morin E."/>
            <person name="Chen J."/>
            <person name="Kohler A."/>
            <person name="Krizsan K."/>
            <person name="Balestrini R."/>
            <person name="Da Silva C."/>
            <person name="Montanini B."/>
            <person name="Hainaut M."/>
            <person name="Levati E."/>
            <person name="Barry K.W."/>
            <person name="Belfiori B."/>
            <person name="Cichocki N."/>
            <person name="Clum A."/>
            <person name="Dockter R.B."/>
            <person name="Fauchery L."/>
            <person name="Guy J."/>
            <person name="Iotti M."/>
            <person name="Le Tacon F."/>
            <person name="Lindquist E.A."/>
            <person name="Lipzen A."/>
            <person name="Malagnac F."/>
            <person name="Mello A."/>
            <person name="Molinier V."/>
            <person name="Miyauchi S."/>
            <person name="Poulain J."/>
            <person name="Riccioni C."/>
            <person name="Rubini A."/>
            <person name="Sitrit Y."/>
            <person name="Splivallo R."/>
            <person name="Traeger S."/>
            <person name="Wang M."/>
            <person name="Zifcakova L."/>
            <person name="Wipf D."/>
            <person name="Zambonelli A."/>
            <person name="Paolocci F."/>
            <person name="Nowrousian M."/>
            <person name="Ottonello S."/>
            <person name="Baldrian P."/>
            <person name="Spatafora J.W."/>
            <person name="Henrissat B."/>
            <person name="Nagy L.G."/>
            <person name="Aury J.M."/>
            <person name="Wincker P."/>
            <person name="Grigoriev I.V."/>
            <person name="Bonfante P."/>
            <person name="Martin F.M."/>
        </authorList>
    </citation>
    <scope>NUCLEOTIDE SEQUENCE [LARGE SCALE GENOMIC DNA]</scope>
    <source>
        <strain evidence="3 4">CCBAS932</strain>
    </source>
</reference>
<feature type="region of interest" description="Disordered" evidence="1">
    <location>
        <begin position="359"/>
        <end position="451"/>
    </location>
</feature>
<feature type="compositionally biased region" description="Polar residues" evidence="1">
    <location>
        <begin position="16"/>
        <end position="33"/>
    </location>
</feature>
<evidence type="ECO:0000313" key="3">
    <source>
        <dbReference type="EMBL" id="RPB11229.1"/>
    </source>
</evidence>
<dbReference type="SMART" id="SM00879">
    <property type="entry name" value="Brix"/>
    <property type="match status" value="1"/>
</dbReference>
<name>A0A3N4KP81_9PEZI</name>
<feature type="compositionally biased region" description="Basic residues" evidence="1">
    <location>
        <begin position="1"/>
        <end position="11"/>
    </location>
</feature>
<sequence length="451" mass="50667">MARRRQKKRTHLPADTSKTSATGVGQPLNVSASRTPKTMVIRIGAGEVGPSISQLVTDVRTMMEPHTASRLKERKSNKLKDYTTMAGPLGVTQLLLFSRNVNSGSTTLRITRCPRGPTIHFRVKNYSLCKDVRKSMRNPKTPGKEFSTPPLLVMNGFNTPQPPKPDGTPGRPPPHEMLLTSMFQSLFPPISAQRTPLASIRRILLLNRRPVSEADPKDGTTSEYVIDVRHYIINTKPVGVSRPIRRINAAERALRAKPTGEKGSKRSALPNLSGLEDIADYMLDPGAGGYTSESEVEEDAEVEVLPGNSRHTVKKKRAPKGPQKRAVKLSEIGPRMRLEMVKIEEGLAEGKVLWHAYETKTKQEERELEERHKIKKAERDQRRAIQQENVKRKKAEKEALKGKKRAEGKEGGEEVDNDDDDDDDEPEMWDDDDFEDEDEGENEEDVEMEDE</sequence>
<dbReference type="EMBL" id="ML119137">
    <property type="protein sequence ID" value="RPB11229.1"/>
    <property type="molecule type" value="Genomic_DNA"/>
</dbReference>
<accession>A0A3N4KP81</accession>
<organism evidence="3 4">
    <name type="scientific">Morchella conica CCBAS932</name>
    <dbReference type="NCBI Taxonomy" id="1392247"/>
    <lineage>
        <taxon>Eukaryota</taxon>
        <taxon>Fungi</taxon>
        <taxon>Dikarya</taxon>
        <taxon>Ascomycota</taxon>
        <taxon>Pezizomycotina</taxon>
        <taxon>Pezizomycetes</taxon>
        <taxon>Pezizales</taxon>
        <taxon>Morchellaceae</taxon>
        <taxon>Morchella</taxon>
    </lineage>
</organism>
<feature type="domain" description="Brix" evidence="2">
    <location>
        <begin position="38"/>
        <end position="349"/>
    </location>
</feature>
<feature type="region of interest" description="Disordered" evidence="1">
    <location>
        <begin position="1"/>
        <end position="33"/>
    </location>
</feature>
<dbReference type="AlphaFoldDB" id="A0A3N4KP81"/>
<dbReference type="InterPro" id="IPR045112">
    <property type="entry name" value="PPAN-like"/>
</dbReference>
<evidence type="ECO:0000256" key="1">
    <source>
        <dbReference type="SAM" id="MobiDB-lite"/>
    </source>
</evidence>
<dbReference type="InterPro" id="IPR007109">
    <property type="entry name" value="Brix"/>
</dbReference>
<dbReference type="PANTHER" id="PTHR12661">
    <property type="entry name" value="PETER PAN-RELATED"/>
    <property type="match status" value="1"/>
</dbReference>
<dbReference type="PANTHER" id="PTHR12661:SF5">
    <property type="entry name" value="SUPPRESSOR OF SWI4 1 HOMOLOG"/>
    <property type="match status" value="1"/>
</dbReference>
<feature type="compositionally biased region" description="Basic and acidic residues" evidence="1">
    <location>
        <begin position="359"/>
        <end position="385"/>
    </location>
</feature>
<dbReference type="OrthoDB" id="10261452at2759"/>
<dbReference type="PROSITE" id="PS50833">
    <property type="entry name" value="BRIX"/>
    <property type="match status" value="1"/>
</dbReference>
<dbReference type="GO" id="GO:0006364">
    <property type="term" value="P:rRNA processing"/>
    <property type="evidence" value="ECO:0007669"/>
    <property type="project" value="InterPro"/>
</dbReference>
<dbReference type="Proteomes" id="UP000277580">
    <property type="component" value="Unassembled WGS sequence"/>
</dbReference>
<feature type="compositionally biased region" description="Acidic residues" evidence="1">
    <location>
        <begin position="413"/>
        <end position="451"/>
    </location>
</feature>
<dbReference type="InParanoid" id="A0A3N4KP81"/>
<gene>
    <name evidence="3" type="ORF">P167DRAFT_508241</name>
</gene>
<dbReference type="GO" id="GO:0000027">
    <property type="term" value="P:ribosomal large subunit assembly"/>
    <property type="evidence" value="ECO:0007669"/>
    <property type="project" value="TreeGrafter"/>
</dbReference>
<dbReference type="STRING" id="1392247.A0A3N4KP81"/>
<protein>
    <submittedName>
        <fullName evidence="3">Brix-domain-containing protein</fullName>
    </submittedName>
</protein>
<dbReference type="GO" id="GO:0019843">
    <property type="term" value="F:rRNA binding"/>
    <property type="evidence" value="ECO:0007669"/>
    <property type="project" value="InterPro"/>
</dbReference>
<evidence type="ECO:0000259" key="2">
    <source>
        <dbReference type="PROSITE" id="PS50833"/>
    </source>
</evidence>
<proteinExistence type="predicted"/>